<dbReference type="EMBL" id="CAKLBY020000231">
    <property type="protein sequence ID" value="CAK7938542.1"/>
    <property type="molecule type" value="Genomic_DNA"/>
</dbReference>
<organism evidence="1 2">
    <name type="scientific">Peronospora matthiolae</name>
    <dbReference type="NCBI Taxonomy" id="2874970"/>
    <lineage>
        <taxon>Eukaryota</taxon>
        <taxon>Sar</taxon>
        <taxon>Stramenopiles</taxon>
        <taxon>Oomycota</taxon>
        <taxon>Peronosporomycetes</taxon>
        <taxon>Peronosporales</taxon>
        <taxon>Peronosporaceae</taxon>
        <taxon>Peronospora</taxon>
    </lineage>
</organism>
<name>A0AAV1UXJ0_9STRA</name>
<accession>A0AAV1UXJ0</accession>
<proteinExistence type="predicted"/>
<gene>
    <name evidence="1" type="ORF">PM001_LOCUS23692</name>
</gene>
<comment type="caution">
    <text evidence="1">The sequence shown here is derived from an EMBL/GenBank/DDBJ whole genome shotgun (WGS) entry which is preliminary data.</text>
</comment>
<evidence type="ECO:0000313" key="2">
    <source>
        <dbReference type="Proteomes" id="UP001162060"/>
    </source>
</evidence>
<dbReference type="AlphaFoldDB" id="A0AAV1UXJ0"/>
<sequence length="159" mass="17082">MGSIGSGVGTFWPAEVLSGAEIEEDRDIDFEIENQPEPPPIRADVTTAERSHSVTGTVEASEIAGLVGVEVPTSEVGSQRAIREAPILKQEAIPDLDGLDWTSCQKIRKCVKRNKAHKVAQPDQHRKMNDGAGDGCGKAVISKFLLEFGSAIARVARFS</sequence>
<evidence type="ECO:0000313" key="1">
    <source>
        <dbReference type="EMBL" id="CAK7938542.1"/>
    </source>
</evidence>
<protein>
    <submittedName>
        <fullName evidence="1">Uncharacterized protein</fullName>
    </submittedName>
</protein>
<reference evidence="1" key="1">
    <citation type="submission" date="2024-01" db="EMBL/GenBank/DDBJ databases">
        <authorList>
            <person name="Webb A."/>
        </authorList>
    </citation>
    <scope>NUCLEOTIDE SEQUENCE</scope>
    <source>
        <strain evidence="1">Pm1</strain>
    </source>
</reference>
<dbReference type="Proteomes" id="UP001162060">
    <property type="component" value="Unassembled WGS sequence"/>
</dbReference>